<keyword evidence="11" id="KW-1185">Reference proteome</keyword>
<dbReference type="SMART" id="SM00833">
    <property type="entry name" value="CobW_C"/>
    <property type="match status" value="1"/>
</dbReference>
<keyword evidence="4" id="KW-0342">GTP-binding</keyword>
<protein>
    <recommendedName>
        <fullName evidence="9">CobW C-terminal domain-containing protein</fullName>
    </recommendedName>
</protein>
<feature type="region of interest" description="Disordered" evidence="8">
    <location>
        <begin position="1"/>
        <end position="24"/>
    </location>
</feature>
<comment type="similarity">
    <text evidence="6">Belongs to the SIMIBI class G3E GTPase family. ZNG1 subfamily.</text>
</comment>
<accession>A0ABD3HIS7</accession>
<dbReference type="CDD" id="cd03112">
    <property type="entry name" value="CobW-like"/>
    <property type="match status" value="1"/>
</dbReference>
<evidence type="ECO:0000256" key="3">
    <source>
        <dbReference type="ARBA" id="ARBA00022833"/>
    </source>
</evidence>
<evidence type="ECO:0000256" key="4">
    <source>
        <dbReference type="ARBA" id="ARBA00023134"/>
    </source>
</evidence>
<dbReference type="GO" id="GO:0016787">
    <property type="term" value="F:hydrolase activity"/>
    <property type="evidence" value="ECO:0007669"/>
    <property type="project" value="UniProtKB-KW"/>
</dbReference>
<dbReference type="EMBL" id="JBJQOH010000004">
    <property type="protein sequence ID" value="KAL3689269.1"/>
    <property type="molecule type" value="Genomic_DNA"/>
</dbReference>
<dbReference type="PANTHER" id="PTHR13748:SF31">
    <property type="entry name" value="ZINC-REGULATED GTPASE METALLOPROTEIN ACTIVATOR 1A-RELATED"/>
    <property type="match status" value="1"/>
</dbReference>
<dbReference type="Gene3D" id="3.30.1220.10">
    <property type="entry name" value="CobW-like, C-terminal domain"/>
    <property type="match status" value="1"/>
</dbReference>
<keyword evidence="5" id="KW-0143">Chaperone</keyword>
<evidence type="ECO:0000313" key="11">
    <source>
        <dbReference type="Proteomes" id="UP001633002"/>
    </source>
</evidence>
<gene>
    <name evidence="10" type="ORF">R1sor_015578</name>
</gene>
<comment type="caution">
    <text evidence="10">The sequence shown here is derived from an EMBL/GenBank/DDBJ whole genome shotgun (WGS) entry which is preliminary data.</text>
</comment>
<comment type="catalytic activity">
    <reaction evidence="7">
        <text>GTP + H2O = GDP + phosphate + H(+)</text>
        <dbReference type="Rhea" id="RHEA:19669"/>
        <dbReference type="ChEBI" id="CHEBI:15377"/>
        <dbReference type="ChEBI" id="CHEBI:15378"/>
        <dbReference type="ChEBI" id="CHEBI:37565"/>
        <dbReference type="ChEBI" id="CHEBI:43474"/>
        <dbReference type="ChEBI" id="CHEBI:58189"/>
    </reaction>
    <physiologicalReaction direction="left-to-right" evidence="7">
        <dbReference type="Rhea" id="RHEA:19670"/>
    </physiologicalReaction>
</comment>
<dbReference type="Pfam" id="PF07683">
    <property type="entry name" value="CobW_C"/>
    <property type="match status" value="1"/>
</dbReference>
<evidence type="ECO:0000256" key="7">
    <source>
        <dbReference type="ARBA" id="ARBA00049117"/>
    </source>
</evidence>
<keyword evidence="2" id="KW-0378">Hydrolase</keyword>
<reference evidence="10 11" key="1">
    <citation type="submission" date="2024-09" db="EMBL/GenBank/DDBJ databases">
        <title>Chromosome-scale assembly of Riccia sorocarpa.</title>
        <authorList>
            <person name="Paukszto L."/>
        </authorList>
    </citation>
    <scope>NUCLEOTIDE SEQUENCE [LARGE SCALE GENOMIC DNA]</scope>
    <source>
        <strain evidence="10">LP-2024</strain>
        <tissue evidence="10">Aerial parts of the thallus</tissue>
    </source>
</reference>
<organism evidence="10 11">
    <name type="scientific">Riccia sorocarpa</name>
    <dbReference type="NCBI Taxonomy" id="122646"/>
    <lineage>
        <taxon>Eukaryota</taxon>
        <taxon>Viridiplantae</taxon>
        <taxon>Streptophyta</taxon>
        <taxon>Embryophyta</taxon>
        <taxon>Marchantiophyta</taxon>
        <taxon>Marchantiopsida</taxon>
        <taxon>Marchantiidae</taxon>
        <taxon>Marchantiales</taxon>
        <taxon>Ricciaceae</taxon>
        <taxon>Riccia</taxon>
    </lineage>
</organism>
<evidence type="ECO:0000256" key="2">
    <source>
        <dbReference type="ARBA" id="ARBA00022801"/>
    </source>
</evidence>
<dbReference type="Proteomes" id="UP001633002">
    <property type="component" value="Unassembled WGS sequence"/>
</dbReference>
<sequence>MDDEAPTAVPLTDSSPSSSPEIPFLVSISEPEGALRIPEEAAAIEISEVENAEPGEGPQLSFNGNRSNVYDEGQDPVGITIITGYLGSGKSTLVNYILKEQHGRRIAVILNEFGEELGVERAMITEGPQGSLVEEWVDLPNGCVCCSVKHSFVQAIEQLMERKDRFDYILLETTGLANPGPVASVLWLDDQLEASVRLDSIITVVDGRNFLRQLHEPREAGSVTEAYLQIAYADVVILNKMDLVKESSDERDVDQIHREIRSINALVKIVHSERCRVDLGEVLDRKAFDIKHSAHLEVLLAKPVDENVHDSAVKTISFMVNEPVDLERVNDWLGNLLWEPSEGVEIYRMKGVLDIHGSDEMHMLQAVRELYEVVPTREWREGDKRVNHIVVIGKNLRKDEMAETFSKCLVCPNPGDVAGGK</sequence>
<evidence type="ECO:0000256" key="6">
    <source>
        <dbReference type="ARBA" id="ARBA00034320"/>
    </source>
</evidence>
<evidence type="ECO:0000256" key="5">
    <source>
        <dbReference type="ARBA" id="ARBA00023186"/>
    </source>
</evidence>
<dbReference type="AlphaFoldDB" id="A0ABD3HIS7"/>
<name>A0ABD3HIS7_9MARC</name>
<dbReference type="GO" id="GO:0005525">
    <property type="term" value="F:GTP binding"/>
    <property type="evidence" value="ECO:0007669"/>
    <property type="project" value="UniProtKB-KW"/>
</dbReference>
<dbReference type="Pfam" id="PF02492">
    <property type="entry name" value="cobW"/>
    <property type="match status" value="1"/>
</dbReference>
<evidence type="ECO:0000259" key="9">
    <source>
        <dbReference type="SMART" id="SM00833"/>
    </source>
</evidence>
<keyword evidence="1" id="KW-0547">Nucleotide-binding</keyword>
<dbReference type="SUPFAM" id="SSF90002">
    <property type="entry name" value="Hypothetical protein YjiA, C-terminal domain"/>
    <property type="match status" value="1"/>
</dbReference>
<dbReference type="InterPro" id="IPR051316">
    <property type="entry name" value="Zinc-reg_GTPase_activator"/>
</dbReference>
<dbReference type="Gene3D" id="3.40.50.300">
    <property type="entry name" value="P-loop containing nucleotide triphosphate hydrolases"/>
    <property type="match status" value="1"/>
</dbReference>
<dbReference type="SUPFAM" id="SSF52540">
    <property type="entry name" value="P-loop containing nucleoside triphosphate hydrolases"/>
    <property type="match status" value="1"/>
</dbReference>
<dbReference type="InterPro" id="IPR003495">
    <property type="entry name" value="CobW/HypB/UreG_nucleotide-bd"/>
</dbReference>
<dbReference type="InterPro" id="IPR011629">
    <property type="entry name" value="CobW-like_C"/>
</dbReference>
<evidence type="ECO:0000256" key="1">
    <source>
        <dbReference type="ARBA" id="ARBA00022741"/>
    </source>
</evidence>
<dbReference type="PANTHER" id="PTHR13748">
    <property type="entry name" value="COBW-RELATED"/>
    <property type="match status" value="1"/>
</dbReference>
<dbReference type="InterPro" id="IPR036627">
    <property type="entry name" value="CobW-likC_sf"/>
</dbReference>
<dbReference type="InterPro" id="IPR027417">
    <property type="entry name" value="P-loop_NTPase"/>
</dbReference>
<proteinExistence type="inferred from homology"/>
<evidence type="ECO:0000313" key="10">
    <source>
        <dbReference type="EMBL" id="KAL3689269.1"/>
    </source>
</evidence>
<feature type="domain" description="CobW C-terminal" evidence="9">
    <location>
        <begin position="313"/>
        <end position="409"/>
    </location>
</feature>
<keyword evidence="3" id="KW-0862">Zinc</keyword>
<evidence type="ECO:0000256" key="8">
    <source>
        <dbReference type="SAM" id="MobiDB-lite"/>
    </source>
</evidence>